<evidence type="ECO:0000256" key="4">
    <source>
        <dbReference type="SAM" id="SignalP"/>
    </source>
</evidence>
<dbReference type="InterPro" id="IPR002902">
    <property type="entry name" value="GNK2"/>
</dbReference>
<dbReference type="GeneID" id="107467141"/>
<feature type="compositionally biased region" description="Low complexity" evidence="3">
    <location>
        <begin position="282"/>
        <end position="303"/>
    </location>
</feature>
<dbReference type="PROSITE" id="PS51473">
    <property type="entry name" value="GNK2"/>
    <property type="match status" value="2"/>
</dbReference>
<sequence length="345" mass="37907">MSLLSISLLWFLCCLIIKTTFISKTSADLGTTSQRFFYFCDQNNERGNYTAKSNYARNLNTLLSTLTSNTRIDYGFYNSSYDENKDKVNAIGLCRGDIKPEECRGCLDQAKANITQLCPNRKEAIGWYQDEKCMLRYSDRTIFGLNETEPAYYMCNMNNATDADKFNGVVKNLSDKLRRKAAAGDSRRKYGAGTAVDDQSNKTVYGVVQCTPDLSEAECDSCLVESIKGLLSLCNDKIGARMVRPSCYHRYETYSFLFYDPSTHHPSPSPSPSPFPAPPSPKAATPSPSSSLLPPSVPSARAPSSPPSDPLSSPTPSFEGVKTSSTTVTTVPSLLLLGSFLFVST</sequence>
<dbReference type="FunFam" id="3.30.430.20:FF:000002">
    <property type="entry name" value="Cysteine-rich receptor-like protein kinase 10"/>
    <property type="match status" value="1"/>
</dbReference>
<dbReference type="Gene3D" id="3.30.430.20">
    <property type="entry name" value="Gnk2 domain, C-X8-C-X2-C motif"/>
    <property type="match status" value="2"/>
</dbReference>
<dbReference type="InterPro" id="IPR038408">
    <property type="entry name" value="GNK2_sf"/>
</dbReference>
<dbReference type="Proteomes" id="UP000515211">
    <property type="component" value="Chromosome 9"/>
</dbReference>
<accession>A0A6P4BKS3</accession>
<feature type="signal peptide" evidence="4">
    <location>
        <begin position="1"/>
        <end position="27"/>
    </location>
</feature>
<dbReference type="PANTHER" id="PTHR32099">
    <property type="entry name" value="CYSTEINE-RICH REPEAT SECRETORY PROTEIN"/>
    <property type="match status" value="1"/>
</dbReference>
<feature type="domain" description="Gnk2-homologous" evidence="5">
    <location>
        <begin position="148"/>
        <end position="256"/>
    </location>
</feature>
<feature type="chain" id="PRO_5038929176" evidence="4">
    <location>
        <begin position="28"/>
        <end position="345"/>
    </location>
</feature>
<keyword evidence="1 4" id="KW-0732">Signal</keyword>
<evidence type="ECO:0000256" key="3">
    <source>
        <dbReference type="SAM" id="MobiDB-lite"/>
    </source>
</evidence>
<reference evidence="6" key="2">
    <citation type="journal article" date="2016" name="Nat. Genet.">
        <title>The genome sequences of Arachis duranensis and Arachis ipaensis, the diploid ancestors of cultivated peanut.</title>
        <authorList>
            <person name="Bertioli D.J."/>
            <person name="Cannon S.B."/>
            <person name="Froenicke L."/>
            <person name="Huang G."/>
            <person name="Farmer A.D."/>
            <person name="Cannon E.K."/>
            <person name="Liu X."/>
            <person name="Gao D."/>
            <person name="Clevenger J."/>
            <person name="Dash S."/>
            <person name="Ren L."/>
            <person name="Moretzsohn M.C."/>
            <person name="Shirasawa K."/>
            <person name="Huang W."/>
            <person name="Vidigal B."/>
            <person name="Abernathy B."/>
            <person name="Chu Y."/>
            <person name="Niederhuth C.E."/>
            <person name="Umale P."/>
            <person name="Araujo A.C."/>
            <person name="Kozik A."/>
            <person name="Kim K.D."/>
            <person name="Burow M.D."/>
            <person name="Varshney R.K."/>
            <person name="Wang X."/>
            <person name="Zhang X."/>
            <person name="Barkley N."/>
            <person name="Guimaraes P.M."/>
            <person name="Isobe S."/>
            <person name="Guo B."/>
            <person name="Liao B."/>
            <person name="Stalker H.T."/>
            <person name="Schmitz R.J."/>
            <person name="Scheffler B.E."/>
            <person name="Leal-Bertioli S.C."/>
            <person name="Xun X."/>
            <person name="Jackson S.A."/>
            <person name="Michelmore R."/>
            <person name="Ozias-Akins P."/>
        </authorList>
    </citation>
    <scope>NUCLEOTIDE SEQUENCE [LARGE SCALE GENOMIC DNA]</scope>
    <source>
        <strain evidence="6">cv. V14167</strain>
    </source>
</reference>
<dbReference type="Pfam" id="PF01657">
    <property type="entry name" value="Stress-antifung"/>
    <property type="match status" value="2"/>
</dbReference>
<feature type="region of interest" description="Disordered" evidence="3">
    <location>
        <begin position="263"/>
        <end position="325"/>
    </location>
</feature>
<reference evidence="7" key="1">
    <citation type="journal article" date="2012" name="BMC Genomics">
        <title>A high-density genetic map of Arachis duranensis, a diploid ancestor of cultivated peanut.</title>
        <authorList>
            <person name="Nagy E.D."/>
            <person name="Guo Y."/>
            <person name="Tang S."/>
            <person name="Bowers J.E."/>
            <person name="Okashah R.A."/>
            <person name="Taylor C.A."/>
            <person name="Zhang D."/>
            <person name="Khanal S."/>
            <person name="Heesacker A.F."/>
            <person name="Khalilian N."/>
            <person name="Farmer A.D."/>
            <person name="Carrasquilla-Garcia N."/>
            <person name="Penmetsa R.V."/>
            <person name="Cook D."/>
            <person name="Stalker H.T."/>
            <person name="Nielsen N."/>
            <person name="Ozias-Akins P."/>
            <person name="Knapp S.J."/>
        </authorList>
    </citation>
    <scope>NUCLEOTIDE SEQUENCE</scope>
</reference>
<name>A0A6P4BKS3_ARADU</name>
<gene>
    <name evidence="7" type="primary">LOC107467141</name>
</gene>
<protein>
    <submittedName>
        <fullName evidence="7">Cysteine-rich receptor-like protein kinase 29</fullName>
    </submittedName>
</protein>
<keyword evidence="6" id="KW-1185">Reference proteome</keyword>
<feature type="domain" description="Gnk2-homologous" evidence="5">
    <location>
        <begin position="37"/>
        <end position="142"/>
    </location>
</feature>
<reference evidence="7" key="3">
    <citation type="submission" date="2025-08" db="UniProtKB">
        <authorList>
            <consortium name="RefSeq"/>
        </authorList>
    </citation>
    <scope>IDENTIFICATION</scope>
</reference>
<dbReference type="CDD" id="cd23509">
    <property type="entry name" value="Gnk2-like"/>
    <property type="match status" value="2"/>
</dbReference>
<dbReference type="AlphaFoldDB" id="A0A6P4BKS3"/>
<proteinExistence type="predicted"/>
<keyword evidence="2" id="KW-0677">Repeat</keyword>
<dbReference type="FunFam" id="3.30.430.20:FF:000003">
    <property type="entry name" value="Cysteine-rich RLK (RECEPTOR-like protein kinase) 10"/>
    <property type="match status" value="1"/>
</dbReference>
<evidence type="ECO:0000313" key="6">
    <source>
        <dbReference type="Proteomes" id="UP000515211"/>
    </source>
</evidence>
<organism evidence="6 7">
    <name type="scientific">Arachis duranensis</name>
    <name type="common">Wild peanut</name>
    <dbReference type="NCBI Taxonomy" id="130453"/>
    <lineage>
        <taxon>Eukaryota</taxon>
        <taxon>Viridiplantae</taxon>
        <taxon>Streptophyta</taxon>
        <taxon>Embryophyta</taxon>
        <taxon>Tracheophyta</taxon>
        <taxon>Spermatophyta</taxon>
        <taxon>Magnoliopsida</taxon>
        <taxon>eudicotyledons</taxon>
        <taxon>Gunneridae</taxon>
        <taxon>Pentapetalae</taxon>
        <taxon>rosids</taxon>
        <taxon>fabids</taxon>
        <taxon>Fabales</taxon>
        <taxon>Fabaceae</taxon>
        <taxon>Papilionoideae</taxon>
        <taxon>50 kb inversion clade</taxon>
        <taxon>dalbergioids sensu lato</taxon>
        <taxon>Dalbergieae</taxon>
        <taxon>Pterocarpus clade</taxon>
        <taxon>Arachis</taxon>
    </lineage>
</organism>
<dbReference type="PANTHER" id="PTHR32099:SF51">
    <property type="entry name" value="CYSTEINE-RICH RECEPTOR-LIKE PROTEIN KINASE 25 ISOFORM X1"/>
    <property type="match status" value="1"/>
</dbReference>
<dbReference type="KEGG" id="adu:107467141"/>
<evidence type="ECO:0000256" key="2">
    <source>
        <dbReference type="ARBA" id="ARBA00022737"/>
    </source>
</evidence>
<evidence type="ECO:0000313" key="7">
    <source>
        <dbReference type="RefSeq" id="XP_015941665.3"/>
    </source>
</evidence>
<evidence type="ECO:0000256" key="1">
    <source>
        <dbReference type="ARBA" id="ARBA00022729"/>
    </source>
</evidence>
<evidence type="ECO:0000259" key="5">
    <source>
        <dbReference type="PROSITE" id="PS51473"/>
    </source>
</evidence>
<dbReference type="RefSeq" id="XP_015941665.3">
    <property type="nucleotide sequence ID" value="XM_016086179.3"/>
</dbReference>
<feature type="compositionally biased region" description="Pro residues" evidence="3">
    <location>
        <begin position="267"/>
        <end position="281"/>
    </location>
</feature>
<feature type="compositionally biased region" description="Low complexity" evidence="3">
    <location>
        <begin position="310"/>
        <end position="325"/>
    </location>
</feature>